<evidence type="ECO:0000256" key="1">
    <source>
        <dbReference type="SAM" id="Phobius"/>
    </source>
</evidence>
<sequence length="101" mass="11469">MGSKTTWALCCSMLSLAGFLFLFVVGVLVQVQPEYMKLGKNVRSSTPLFETAFLYGTLFVVSTIVYYLENKKENPGNAHRYHLIPTAAEERKPLLENEYED</sequence>
<evidence type="ECO:0000313" key="3">
    <source>
        <dbReference type="Proteomes" id="UP000019132"/>
    </source>
</evidence>
<name>K3WSA0_GLOUD</name>
<reference evidence="2" key="3">
    <citation type="submission" date="2015-02" db="UniProtKB">
        <authorList>
            <consortium name="EnsemblProtists"/>
        </authorList>
    </citation>
    <scope>IDENTIFICATION</scope>
    <source>
        <strain evidence="2">DAOM BR144</strain>
    </source>
</reference>
<feature type="transmembrane region" description="Helical" evidence="1">
    <location>
        <begin position="7"/>
        <end position="31"/>
    </location>
</feature>
<dbReference type="EnsemblProtists" id="PYU1_T007844">
    <property type="protein sequence ID" value="PYU1_T007844"/>
    <property type="gene ID" value="PYU1_G007828"/>
</dbReference>
<organism evidence="2 3">
    <name type="scientific">Globisporangium ultimum (strain ATCC 200006 / CBS 805.95 / DAOM BR144)</name>
    <name type="common">Pythium ultimum</name>
    <dbReference type="NCBI Taxonomy" id="431595"/>
    <lineage>
        <taxon>Eukaryota</taxon>
        <taxon>Sar</taxon>
        <taxon>Stramenopiles</taxon>
        <taxon>Oomycota</taxon>
        <taxon>Peronosporomycetes</taxon>
        <taxon>Pythiales</taxon>
        <taxon>Pythiaceae</taxon>
        <taxon>Globisporangium</taxon>
    </lineage>
</organism>
<keyword evidence="3" id="KW-1185">Reference proteome</keyword>
<keyword evidence="1" id="KW-0472">Membrane</keyword>
<dbReference type="OMA" id="PIFESAC"/>
<accession>K3WSA0</accession>
<dbReference type="InParanoid" id="K3WSA0"/>
<feature type="transmembrane region" description="Helical" evidence="1">
    <location>
        <begin position="51"/>
        <end position="68"/>
    </location>
</feature>
<protein>
    <submittedName>
        <fullName evidence="2">Uncharacterized protein</fullName>
    </submittedName>
</protein>
<dbReference type="AlphaFoldDB" id="K3WSA0"/>
<dbReference type="Proteomes" id="UP000019132">
    <property type="component" value="Unassembled WGS sequence"/>
</dbReference>
<reference evidence="3" key="1">
    <citation type="journal article" date="2010" name="Genome Biol.">
        <title>Genome sequence of the necrotrophic plant pathogen Pythium ultimum reveals original pathogenicity mechanisms and effector repertoire.</title>
        <authorList>
            <person name="Levesque C.A."/>
            <person name="Brouwer H."/>
            <person name="Cano L."/>
            <person name="Hamilton J.P."/>
            <person name="Holt C."/>
            <person name="Huitema E."/>
            <person name="Raffaele S."/>
            <person name="Robideau G.P."/>
            <person name="Thines M."/>
            <person name="Win J."/>
            <person name="Zerillo M.M."/>
            <person name="Beakes G.W."/>
            <person name="Boore J.L."/>
            <person name="Busam D."/>
            <person name="Dumas B."/>
            <person name="Ferriera S."/>
            <person name="Fuerstenberg S.I."/>
            <person name="Gachon C.M."/>
            <person name="Gaulin E."/>
            <person name="Govers F."/>
            <person name="Grenville-Briggs L."/>
            <person name="Horner N."/>
            <person name="Hostetler J."/>
            <person name="Jiang R.H."/>
            <person name="Johnson J."/>
            <person name="Krajaejun T."/>
            <person name="Lin H."/>
            <person name="Meijer H.J."/>
            <person name="Moore B."/>
            <person name="Morris P."/>
            <person name="Phuntmart V."/>
            <person name="Puiu D."/>
            <person name="Shetty J."/>
            <person name="Stajich J.E."/>
            <person name="Tripathy S."/>
            <person name="Wawra S."/>
            <person name="van West P."/>
            <person name="Whitty B.R."/>
            <person name="Coutinho P.M."/>
            <person name="Henrissat B."/>
            <person name="Martin F."/>
            <person name="Thomas P.D."/>
            <person name="Tyler B.M."/>
            <person name="De Vries R.P."/>
            <person name="Kamoun S."/>
            <person name="Yandell M."/>
            <person name="Tisserat N."/>
            <person name="Buell C.R."/>
        </authorList>
    </citation>
    <scope>NUCLEOTIDE SEQUENCE</scope>
    <source>
        <strain evidence="3">DAOM:BR144</strain>
    </source>
</reference>
<dbReference type="HOGENOM" id="CLU_168614_0_0_1"/>
<dbReference type="eggNOG" id="ENOG502SFI3">
    <property type="taxonomic scope" value="Eukaryota"/>
</dbReference>
<dbReference type="VEuPathDB" id="FungiDB:PYU1_G007828"/>
<proteinExistence type="predicted"/>
<dbReference type="EMBL" id="GL376617">
    <property type="status" value="NOT_ANNOTATED_CDS"/>
    <property type="molecule type" value="Genomic_DNA"/>
</dbReference>
<reference evidence="3" key="2">
    <citation type="submission" date="2010-04" db="EMBL/GenBank/DDBJ databases">
        <authorList>
            <person name="Buell R."/>
            <person name="Hamilton J."/>
            <person name="Hostetler J."/>
        </authorList>
    </citation>
    <scope>NUCLEOTIDE SEQUENCE [LARGE SCALE GENOMIC DNA]</scope>
    <source>
        <strain evidence="3">DAOM:BR144</strain>
    </source>
</reference>
<keyword evidence="1" id="KW-1133">Transmembrane helix</keyword>
<evidence type="ECO:0000313" key="2">
    <source>
        <dbReference type="EnsemblProtists" id="PYU1_T007844"/>
    </source>
</evidence>
<keyword evidence="1" id="KW-0812">Transmembrane</keyword>